<reference evidence="14 15" key="1">
    <citation type="submission" date="2015-04" db="EMBL/GenBank/DDBJ databases">
        <authorList>
            <person name="Syromyatnikov M.Y."/>
            <person name="Popov V.N."/>
        </authorList>
    </citation>
    <scope>NUCLEOTIDE SEQUENCE [LARGE SCALE GENOMIC DNA]</scope>
</reference>
<dbReference type="GO" id="GO:0019377">
    <property type="term" value="P:glycolipid catabolic process"/>
    <property type="evidence" value="ECO:0007669"/>
    <property type="project" value="UniProtKB-ARBA"/>
</dbReference>
<dbReference type="Gene3D" id="3.20.20.70">
    <property type="entry name" value="Aldolase class I"/>
    <property type="match status" value="1"/>
</dbReference>
<dbReference type="GO" id="GO:0004557">
    <property type="term" value="F:alpha-galactosidase activity"/>
    <property type="evidence" value="ECO:0007669"/>
    <property type="project" value="TreeGrafter"/>
</dbReference>
<dbReference type="GO" id="GO:0005764">
    <property type="term" value="C:lysosome"/>
    <property type="evidence" value="ECO:0007669"/>
    <property type="project" value="UniProtKB-SubCell"/>
</dbReference>
<dbReference type="PANTHER" id="PTHR11452">
    <property type="entry name" value="ALPHA-GALACTOSIDASE/ALPHA-N-ACETYLGALACTOSAMINIDASE"/>
    <property type="match status" value="1"/>
</dbReference>
<dbReference type="Pfam" id="PF17450">
    <property type="entry name" value="Melibiase_2_C"/>
    <property type="match status" value="1"/>
</dbReference>
<evidence type="ECO:0000256" key="7">
    <source>
        <dbReference type="ARBA" id="ARBA00023157"/>
    </source>
</evidence>
<evidence type="ECO:0000256" key="3">
    <source>
        <dbReference type="ARBA" id="ARBA00011738"/>
    </source>
</evidence>
<keyword evidence="5 11" id="KW-0378">Hydrolase</keyword>
<evidence type="ECO:0000256" key="12">
    <source>
        <dbReference type="SAM" id="SignalP"/>
    </source>
</evidence>
<keyword evidence="9" id="KW-0458">Lysosome</keyword>
<evidence type="ECO:0000256" key="11">
    <source>
        <dbReference type="RuleBase" id="RU361168"/>
    </source>
</evidence>
<keyword evidence="4 12" id="KW-0732">Signal</keyword>
<dbReference type="AlphaFoldDB" id="A0A1J1HJ44"/>
<dbReference type="Proteomes" id="UP000183832">
    <property type="component" value="Unassembled WGS sequence"/>
</dbReference>
<dbReference type="GO" id="GO:0016020">
    <property type="term" value="C:membrane"/>
    <property type="evidence" value="ECO:0007669"/>
    <property type="project" value="GOC"/>
</dbReference>
<dbReference type="CDD" id="cd14792">
    <property type="entry name" value="GH27"/>
    <property type="match status" value="1"/>
</dbReference>
<name>A0A1J1HJ44_9DIPT</name>
<dbReference type="GO" id="GO:0016139">
    <property type="term" value="P:glycoside catabolic process"/>
    <property type="evidence" value="ECO:0007669"/>
    <property type="project" value="TreeGrafter"/>
</dbReference>
<evidence type="ECO:0000256" key="6">
    <source>
        <dbReference type="ARBA" id="ARBA00023098"/>
    </source>
</evidence>
<dbReference type="InterPro" id="IPR035373">
    <property type="entry name" value="Melibiase/NAGA_C"/>
</dbReference>
<dbReference type="SUPFAM" id="SSF51445">
    <property type="entry name" value="(Trans)glycosidases"/>
    <property type="match status" value="1"/>
</dbReference>
<comment type="subcellular location">
    <subcellularLocation>
        <location evidence="1">Lysosome</location>
    </subcellularLocation>
</comment>
<dbReference type="STRING" id="568069.A0A1J1HJ44"/>
<evidence type="ECO:0000313" key="15">
    <source>
        <dbReference type="Proteomes" id="UP000183832"/>
    </source>
</evidence>
<sequence>MKAAIFSVLFLVSSIRALDNGLAFTPPMGWMTWERFRCITDCEKYPKECISENLIMETADVMVSEGYLDAGYEYVNIDDCWSELERDENGKIVADKKRFPRGIKFLSDYVHSKGLKFGTYLDYGTKTCAGYPGSIDHLEIDAQSLADWGVDFIKMDGCNVDNSQMVEGYIKFGELMNKTGRPIMYSCSWPAYFEYYRKPPQVPDYEILKKTCNLWRNWIDIEDSWESVKFISDYFAENQDRVAPHAGNGHWNDPDTLLHGNYGLSYDQSKAQLAVWAILAAPFLLSTDLRTIKPEMKELILNRDIIAVNQDSLGIQGRRVNSGNGIEAWARKIMPIVKEEHSYAIAFVSRRTDGHPHAFNVTLKDLQLTNKFGYIVKDLFNTHRATYQFLQTDEFEERVNPTGANFYKFIPIE</sequence>
<evidence type="ECO:0000256" key="8">
    <source>
        <dbReference type="ARBA" id="ARBA00023180"/>
    </source>
</evidence>
<protein>
    <recommendedName>
        <fullName evidence="11">Alpha-galactosidase</fullName>
        <ecNumber evidence="11">3.2.1.-</ecNumber>
    </recommendedName>
</protein>
<dbReference type="PROSITE" id="PS00512">
    <property type="entry name" value="ALPHA_GALACTOSIDASE"/>
    <property type="match status" value="1"/>
</dbReference>
<evidence type="ECO:0000256" key="4">
    <source>
        <dbReference type="ARBA" id="ARBA00022729"/>
    </source>
</evidence>
<keyword evidence="7 11" id="KW-1015">Disulfide bond</keyword>
<dbReference type="SUPFAM" id="SSF51011">
    <property type="entry name" value="Glycosyl hydrolase domain"/>
    <property type="match status" value="1"/>
</dbReference>
<keyword evidence="8" id="KW-0325">Glycoprotein</keyword>
<evidence type="ECO:0000256" key="2">
    <source>
        <dbReference type="ARBA" id="ARBA00009743"/>
    </source>
</evidence>
<evidence type="ECO:0000259" key="13">
    <source>
        <dbReference type="Pfam" id="PF17450"/>
    </source>
</evidence>
<keyword evidence="10 11" id="KW-0326">Glycosidase</keyword>
<gene>
    <name evidence="14" type="ORF">CLUMA_CG000061</name>
</gene>
<dbReference type="EMBL" id="CVRI01000001">
    <property type="protein sequence ID" value="CRK86297.1"/>
    <property type="molecule type" value="Genomic_DNA"/>
</dbReference>
<feature type="signal peptide" evidence="12">
    <location>
        <begin position="1"/>
        <end position="17"/>
    </location>
</feature>
<dbReference type="PRINTS" id="PR00740">
    <property type="entry name" value="GLHYDRLASE27"/>
</dbReference>
<keyword evidence="6" id="KW-0443">Lipid metabolism</keyword>
<dbReference type="InterPro" id="IPR002241">
    <property type="entry name" value="Glyco_hydro_27"/>
</dbReference>
<dbReference type="InterPro" id="IPR013780">
    <property type="entry name" value="Glyco_hydro_b"/>
</dbReference>
<evidence type="ECO:0000256" key="5">
    <source>
        <dbReference type="ARBA" id="ARBA00022801"/>
    </source>
</evidence>
<dbReference type="Gene3D" id="2.60.40.1180">
    <property type="entry name" value="Golgi alpha-mannosidase II"/>
    <property type="match status" value="1"/>
</dbReference>
<comment type="similarity">
    <text evidence="2 11">Belongs to the glycosyl hydrolase 27 family.</text>
</comment>
<evidence type="ECO:0000256" key="9">
    <source>
        <dbReference type="ARBA" id="ARBA00023228"/>
    </source>
</evidence>
<proteinExistence type="inferred from homology"/>
<dbReference type="EC" id="3.2.1.-" evidence="11"/>
<feature type="domain" description="Alpha galactosidase A C-terminal" evidence="13">
    <location>
        <begin position="314"/>
        <end position="403"/>
    </location>
</feature>
<dbReference type="Pfam" id="PF16499">
    <property type="entry name" value="Melibiase_2"/>
    <property type="match status" value="1"/>
</dbReference>
<accession>A0A1J1HJ44</accession>
<comment type="subunit">
    <text evidence="3 11">Homodimer.</text>
</comment>
<evidence type="ECO:0000256" key="1">
    <source>
        <dbReference type="ARBA" id="ARBA00004371"/>
    </source>
</evidence>
<organism evidence="14 15">
    <name type="scientific">Clunio marinus</name>
    <dbReference type="NCBI Taxonomy" id="568069"/>
    <lineage>
        <taxon>Eukaryota</taxon>
        <taxon>Metazoa</taxon>
        <taxon>Ecdysozoa</taxon>
        <taxon>Arthropoda</taxon>
        <taxon>Hexapoda</taxon>
        <taxon>Insecta</taxon>
        <taxon>Pterygota</taxon>
        <taxon>Neoptera</taxon>
        <taxon>Endopterygota</taxon>
        <taxon>Diptera</taxon>
        <taxon>Nematocera</taxon>
        <taxon>Chironomoidea</taxon>
        <taxon>Chironomidae</taxon>
        <taxon>Clunio</taxon>
    </lineage>
</organism>
<dbReference type="OrthoDB" id="5795902at2759"/>
<dbReference type="InterPro" id="IPR017853">
    <property type="entry name" value="GH"/>
</dbReference>
<keyword evidence="15" id="KW-1185">Reference proteome</keyword>
<evidence type="ECO:0000313" key="14">
    <source>
        <dbReference type="EMBL" id="CRK86297.1"/>
    </source>
</evidence>
<dbReference type="InterPro" id="IPR013785">
    <property type="entry name" value="Aldolase_TIM"/>
</dbReference>
<feature type="chain" id="PRO_5012136512" description="Alpha-galactosidase" evidence="12">
    <location>
        <begin position="18"/>
        <end position="413"/>
    </location>
</feature>
<dbReference type="GO" id="GO:0009311">
    <property type="term" value="P:oligosaccharide metabolic process"/>
    <property type="evidence" value="ECO:0007669"/>
    <property type="project" value="TreeGrafter"/>
</dbReference>
<dbReference type="FunFam" id="3.20.20.70:FF:000070">
    <property type="entry name" value="Alpha-galactosidase"/>
    <property type="match status" value="1"/>
</dbReference>
<dbReference type="InterPro" id="IPR000111">
    <property type="entry name" value="Glyco_hydro_27/36_CS"/>
</dbReference>
<evidence type="ECO:0000256" key="10">
    <source>
        <dbReference type="ARBA" id="ARBA00023295"/>
    </source>
</evidence>
<dbReference type="PANTHER" id="PTHR11452:SF66">
    <property type="entry name" value="ALPHA-GALACTOSIDASE"/>
    <property type="match status" value="1"/>
</dbReference>